<dbReference type="Gene3D" id="3.40.960.10">
    <property type="entry name" value="VSR Endonuclease"/>
    <property type="match status" value="1"/>
</dbReference>
<dbReference type="RefSeq" id="WP_404614044.1">
    <property type="nucleotide sequence ID" value="NZ_JBIYDN010000042.1"/>
</dbReference>
<protein>
    <submittedName>
        <fullName evidence="2">Very-short-patch-repair endonuclease</fullName>
    </submittedName>
</protein>
<dbReference type="InterPro" id="IPR007569">
    <property type="entry name" value="DUF559"/>
</dbReference>
<name>A0ABW8MXB5_9BURK</name>
<sequence length="316" mass="37467">MNYPGQPEAPPAWWRRRNPSFIEAIFEKELGDLADAIESEMWFGDPLKHSRYRVDFLLKDARLIVELDGHEYHSTKEHLEKDAVRQRYLTRAGYSVVRFTGREVNRSPTSCVAEVREMYEERVQRSPGKYRVMYIDYSFFCLESYKALAFYRDLHPHKNLTKTPIDKFIPHAIEWLKEKSFITVFLFYRPDDRNELLHLDNSVQEYEKGEVRINCVPSEFYSIELGEHMRNFSHLFDDFYLVADDPVYIDPLRSVLPETYSKEDMGGWEFEYLANGKLLRRGNDETSFVGSDLVMVRWQDIWYALGTSMGLQLFEL</sequence>
<reference evidence="2 3" key="2">
    <citation type="submission" date="2024-11" db="EMBL/GenBank/DDBJ databases">
        <title>Using genomics to understand microbial adaptation to soil warming.</title>
        <authorList>
            <person name="Deangelis K.M. PhD."/>
        </authorList>
    </citation>
    <scope>NUCLEOTIDE SEQUENCE [LARGE SCALE GENOMIC DNA]</scope>
    <source>
        <strain evidence="2 3">GAS97</strain>
    </source>
</reference>
<accession>A0ABW8MXB5</accession>
<dbReference type="Proteomes" id="UP001620514">
    <property type="component" value="Unassembled WGS sequence"/>
</dbReference>
<evidence type="ECO:0000313" key="2">
    <source>
        <dbReference type="EMBL" id="MFK4448037.1"/>
    </source>
</evidence>
<keyword evidence="3" id="KW-1185">Reference proteome</keyword>
<dbReference type="PANTHER" id="PTHR38590">
    <property type="entry name" value="BLL0828 PROTEIN"/>
    <property type="match status" value="1"/>
</dbReference>
<dbReference type="InterPro" id="IPR047216">
    <property type="entry name" value="Endonuclease_DUF559_bact"/>
</dbReference>
<evidence type="ECO:0000259" key="1">
    <source>
        <dbReference type="Pfam" id="PF04480"/>
    </source>
</evidence>
<gene>
    <name evidence="2" type="ORF">ABH943_008080</name>
</gene>
<dbReference type="InterPro" id="IPR011335">
    <property type="entry name" value="Restrct_endonuc-II-like"/>
</dbReference>
<dbReference type="SUPFAM" id="SSF52980">
    <property type="entry name" value="Restriction endonuclease-like"/>
    <property type="match status" value="1"/>
</dbReference>
<keyword evidence="2" id="KW-0255">Endonuclease</keyword>
<dbReference type="PANTHER" id="PTHR38590:SF1">
    <property type="entry name" value="BLL0828 PROTEIN"/>
    <property type="match status" value="1"/>
</dbReference>
<evidence type="ECO:0000313" key="3">
    <source>
        <dbReference type="Proteomes" id="UP001620514"/>
    </source>
</evidence>
<feature type="domain" description="DUF559" evidence="1">
    <location>
        <begin position="50"/>
        <end position="117"/>
    </location>
</feature>
<comment type="caution">
    <text evidence="2">The sequence shown here is derived from an EMBL/GenBank/DDBJ whole genome shotgun (WGS) entry which is preliminary data.</text>
</comment>
<organism evidence="2 3">
    <name type="scientific">Caballeronia udeis</name>
    <dbReference type="NCBI Taxonomy" id="1232866"/>
    <lineage>
        <taxon>Bacteria</taxon>
        <taxon>Pseudomonadati</taxon>
        <taxon>Pseudomonadota</taxon>
        <taxon>Betaproteobacteria</taxon>
        <taxon>Burkholderiales</taxon>
        <taxon>Burkholderiaceae</taxon>
        <taxon>Caballeronia</taxon>
    </lineage>
</organism>
<keyword evidence="2" id="KW-0540">Nuclease</keyword>
<dbReference type="Pfam" id="PF04480">
    <property type="entry name" value="DUF559"/>
    <property type="match status" value="1"/>
</dbReference>
<proteinExistence type="predicted"/>
<reference evidence="2 3" key="1">
    <citation type="submission" date="2024-10" db="EMBL/GenBank/DDBJ databases">
        <authorList>
            <person name="Deangelis K."/>
            <person name="Huntemann M."/>
            <person name="Clum A."/>
            <person name="Wang J."/>
            <person name="Palaniappan K."/>
            <person name="Ritter S."/>
            <person name="Chen I.-M."/>
            <person name="Stamatis D."/>
            <person name="Reddy T."/>
            <person name="O'Malley R."/>
            <person name="Daum C."/>
            <person name="Ng V."/>
            <person name="Ivanova N."/>
            <person name="Kyrpides N."/>
            <person name="Woyke T."/>
        </authorList>
    </citation>
    <scope>NUCLEOTIDE SEQUENCE [LARGE SCALE GENOMIC DNA]</scope>
    <source>
        <strain evidence="2 3">GAS97</strain>
    </source>
</reference>
<dbReference type="EMBL" id="JBIYDN010000042">
    <property type="protein sequence ID" value="MFK4448037.1"/>
    <property type="molecule type" value="Genomic_DNA"/>
</dbReference>
<dbReference type="GO" id="GO:0004519">
    <property type="term" value="F:endonuclease activity"/>
    <property type="evidence" value="ECO:0007669"/>
    <property type="project" value="UniProtKB-KW"/>
</dbReference>
<keyword evidence="2" id="KW-0378">Hydrolase</keyword>